<evidence type="ECO:0000256" key="1">
    <source>
        <dbReference type="SAM" id="MobiDB-lite"/>
    </source>
</evidence>
<protein>
    <submittedName>
        <fullName evidence="2">Uncharacterized protein</fullName>
    </submittedName>
</protein>
<feature type="compositionally biased region" description="Low complexity" evidence="1">
    <location>
        <begin position="69"/>
        <end position="80"/>
    </location>
</feature>
<name>L5LDR9_MYODS</name>
<keyword evidence="3" id="KW-1185">Reference proteome</keyword>
<evidence type="ECO:0000313" key="3">
    <source>
        <dbReference type="Proteomes" id="UP000010556"/>
    </source>
</evidence>
<evidence type="ECO:0000313" key="2">
    <source>
        <dbReference type="EMBL" id="ELK24165.1"/>
    </source>
</evidence>
<dbReference type="AlphaFoldDB" id="L5LDR9"/>
<accession>L5LDR9</accession>
<dbReference type="EMBL" id="KB112968">
    <property type="protein sequence ID" value="ELK24165.1"/>
    <property type="molecule type" value="Genomic_DNA"/>
</dbReference>
<organism evidence="2 3">
    <name type="scientific">Myotis davidii</name>
    <name type="common">David's myotis</name>
    <dbReference type="NCBI Taxonomy" id="225400"/>
    <lineage>
        <taxon>Eukaryota</taxon>
        <taxon>Metazoa</taxon>
        <taxon>Chordata</taxon>
        <taxon>Craniata</taxon>
        <taxon>Vertebrata</taxon>
        <taxon>Euteleostomi</taxon>
        <taxon>Mammalia</taxon>
        <taxon>Eutheria</taxon>
        <taxon>Laurasiatheria</taxon>
        <taxon>Chiroptera</taxon>
        <taxon>Yangochiroptera</taxon>
        <taxon>Vespertilionidae</taxon>
        <taxon>Myotis</taxon>
    </lineage>
</organism>
<dbReference type="Proteomes" id="UP000010556">
    <property type="component" value="Unassembled WGS sequence"/>
</dbReference>
<proteinExistence type="predicted"/>
<reference evidence="3" key="1">
    <citation type="journal article" date="2013" name="Science">
        <title>Comparative analysis of bat genomes provides insight into the evolution of flight and immunity.</title>
        <authorList>
            <person name="Zhang G."/>
            <person name="Cowled C."/>
            <person name="Shi Z."/>
            <person name="Huang Z."/>
            <person name="Bishop-Lilly K.A."/>
            <person name="Fang X."/>
            <person name="Wynne J.W."/>
            <person name="Xiong Z."/>
            <person name="Baker M.L."/>
            <person name="Zhao W."/>
            <person name="Tachedjian M."/>
            <person name="Zhu Y."/>
            <person name="Zhou P."/>
            <person name="Jiang X."/>
            <person name="Ng J."/>
            <person name="Yang L."/>
            <person name="Wu L."/>
            <person name="Xiao J."/>
            <person name="Feng Y."/>
            <person name="Chen Y."/>
            <person name="Sun X."/>
            <person name="Zhang Y."/>
            <person name="Marsh G.A."/>
            <person name="Crameri G."/>
            <person name="Broder C.C."/>
            <person name="Frey K.G."/>
            <person name="Wang L.F."/>
            <person name="Wang J."/>
        </authorList>
    </citation>
    <scope>NUCLEOTIDE SEQUENCE [LARGE SCALE GENOMIC DNA]</scope>
</reference>
<feature type="region of interest" description="Disordered" evidence="1">
    <location>
        <begin position="26"/>
        <end position="107"/>
    </location>
</feature>
<gene>
    <name evidence="2" type="ORF">MDA_GLEAN10019465</name>
</gene>
<feature type="compositionally biased region" description="Pro residues" evidence="1">
    <location>
        <begin position="42"/>
        <end position="51"/>
    </location>
</feature>
<sequence length="107" mass="10850">MPAGTMPSASSWGTADGKLWERFGRVLSSLDPSRPSVLTEPPGGPRPPPPAAEEEQRASKCLPDPRPGPAAGASPGGSPRLDPCVPAACSPLGTAGAWTREPPGQCV</sequence>